<dbReference type="Gene3D" id="3.20.20.330">
    <property type="entry name" value="Homocysteine-binding-like domain"/>
    <property type="match status" value="1"/>
</dbReference>
<comment type="caution">
    <text evidence="5">The sequence shown here is derived from an EMBL/GenBank/DDBJ whole genome shotgun (WGS) entry which is preliminary data.</text>
</comment>
<sequence length="314" mass="35012">MNEHTFTETFNTSSALLTEGAIVERLRHEYRIPLDEQIVHAGLIYNEQHRQQLAAIYREYLDIAEARRLPLLLMTPTRRANRERIAASAYKDRHVLKDNAAFLSGLRQSYTTPVYIGGVTGCRGDAYSGQKCFSVEEAFDYHLPTLLDFRESGVDFLFAGIMPELSEATGMAKAMETTGLPYIISFMIGRNGRLMDGTFIHEAIEKIDKQTSRPPICYMANCVHPDILHEALLHPMNDTELVKARFDGIQANAAALSPEELDGCSCLKSSTAAELSDRLLSLLWDFPLKICGGCCGTDASHLGMFADILANRTR</sequence>
<keyword evidence="3" id="KW-0479">Metal-binding</keyword>
<dbReference type="SUPFAM" id="SSF82282">
    <property type="entry name" value="Homocysteine S-methyltransferase"/>
    <property type="match status" value="1"/>
</dbReference>
<feature type="domain" description="Hcy-binding" evidence="4">
    <location>
        <begin position="4"/>
        <end position="309"/>
    </location>
</feature>
<evidence type="ECO:0000256" key="1">
    <source>
        <dbReference type="ARBA" id="ARBA00022603"/>
    </source>
</evidence>
<dbReference type="PANTHER" id="PTHR11103:SF18">
    <property type="entry name" value="SLR1189 PROTEIN"/>
    <property type="match status" value="1"/>
</dbReference>
<dbReference type="PROSITE" id="PS50970">
    <property type="entry name" value="HCY"/>
    <property type="match status" value="1"/>
</dbReference>
<dbReference type="GO" id="GO:0008168">
    <property type="term" value="F:methyltransferase activity"/>
    <property type="evidence" value="ECO:0007669"/>
    <property type="project" value="UniProtKB-UniRule"/>
</dbReference>
<dbReference type="GO" id="GO:0046872">
    <property type="term" value="F:metal ion binding"/>
    <property type="evidence" value="ECO:0007669"/>
    <property type="project" value="UniProtKB-KW"/>
</dbReference>
<dbReference type="Proteomes" id="UP000033035">
    <property type="component" value="Unassembled WGS sequence"/>
</dbReference>
<accession>A0A0F5ITI2</accession>
<keyword evidence="6" id="KW-1185">Reference proteome</keyword>
<dbReference type="InterPro" id="IPR003726">
    <property type="entry name" value="HCY_dom"/>
</dbReference>
<evidence type="ECO:0000256" key="3">
    <source>
        <dbReference type="PROSITE-ProRule" id="PRU00333"/>
    </source>
</evidence>
<feature type="binding site" evidence="3">
    <location>
        <position position="222"/>
    </location>
    <ligand>
        <name>Zn(2+)</name>
        <dbReference type="ChEBI" id="CHEBI:29105"/>
    </ligand>
</feature>
<proteinExistence type="predicted"/>
<protein>
    <recommendedName>
        <fullName evidence="4">Hcy-binding domain-containing protein</fullName>
    </recommendedName>
</protein>
<dbReference type="HOGENOM" id="CLU_062282_0_0_10"/>
<feature type="binding site" evidence="3">
    <location>
        <position position="294"/>
    </location>
    <ligand>
        <name>Zn(2+)</name>
        <dbReference type="ChEBI" id="CHEBI:29105"/>
    </ligand>
</feature>
<dbReference type="Pfam" id="PF02574">
    <property type="entry name" value="S-methyl_trans"/>
    <property type="match status" value="1"/>
</dbReference>
<dbReference type="RefSeq" id="WP_028728386.1">
    <property type="nucleotide sequence ID" value="NZ_AUAE01000030.1"/>
</dbReference>
<keyword evidence="3" id="KW-0862">Zinc</keyword>
<organism evidence="5 6">
    <name type="scientific">Parabacteroides gordonii MS-1 = DSM 23371</name>
    <dbReference type="NCBI Taxonomy" id="1203610"/>
    <lineage>
        <taxon>Bacteria</taxon>
        <taxon>Pseudomonadati</taxon>
        <taxon>Bacteroidota</taxon>
        <taxon>Bacteroidia</taxon>
        <taxon>Bacteroidales</taxon>
        <taxon>Tannerellaceae</taxon>
        <taxon>Parabacteroides</taxon>
    </lineage>
</organism>
<dbReference type="EMBL" id="AQHW01000027">
    <property type="protein sequence ID" value="KKB48472.1"/>
    <property type="molecule type" value="Genomic_DNA"/>
</dbReference>
<keyword evidence="2 3" id="KW-0808">Transferase</keyword>
<evidence type="ECO:0000259" key="4">
    <source>
        <dbReference type="PROSITE" id="PS50970"/>
    </source>
</evidence>
<comment type="cofactor">
    <cofactor evidence="3">
        <name>Zn(2+)</name>
        <dbReference type="ChEBI" id="CHEBI:29105"/>
    </cofactor>
</comment>
<dbReference type="PANTHER" id="PTHR11103">
    <property type="entry name" value="SLR1189 PROTEIN"/>
    <property type="match status" value="1"/>
</dbReference>
<dbReference type="AlphaFoldDB" id="A0A0F5ITI2"/>
<reference evidence="5 6" key="1">
    <citation type="submission" date="2013-04" db="EMBL/GenBank/DDBJ databases">
        <title>The Genome Sequence of Parabacteroides gordonii DSM 23371.</title>
        <authorList>
            <consortium name="The Broad Institute Genomics Platform"/>
            <person name="Earl A."/>
            <person name="Ward D."/>
            <person name="Feldgarden M."/>
            <person name="Gevers D."/>
            <person name="Martens E."/>
            <person name="Sakamoto M."/>
            <person name="Benno Y."/>
            <person name="Suzuki N."/>
            <person name="Matsunaga N."/>
            <person name="Koshihara K."/>
            <person name="Seki M."/>
            <person name="Komiya H."/>
            <person name="Walker B."/>
            <person name="Young S."/>
            <person name="Zeng Q."/>
            <person name="Gargeya S."/>
            <person name="Fitzgerald M."/>
            <person name="Haas B."/>
            <person name="Abouelleil A."/>
            <person name="Allen A.W."/>
            <person name="Alvarado L."/>
            <person name="Arachchi H.M."/>
            <person name="Berlin A.M."/>
            <person name="Chapman S.B."/>
            <person name="Gainer-Dewar J."/>
            <person name="Goldberg J."/>
            <person name="Griggs A."/>
            <person name="Gujja S."/>
            <person name="Hansen M."/>
            <person name="Howarth C."/>
            <person name="Imamovic A."/>
            <person name="Ireland A."/>
            <person name="Larimer J."/>
            <person name="McCowan C."/>
            <person name="Murphy C."/>
            <person name="Pearson M."/>
            <person name="Poon T.W."/>
            <person name="Priest M."/>
            <person name="Roberts A."/>
            <person name="Saif S."/>
            <person name="Shea T."/>
            <person name="Sisk P."/>
            <person name="Sykes S."/>
            <person name="Wortman J."/>
            <person name="Nusbaum C."/>
            <person name="Birren B."/>
        </authorList>
    </citation>
    <scope>NUCLEOTIDE SEQUENCE [LARGE SCALE GENOMIC DNA]</scope>
    <source>
        <strain evidence="5 6">MS-1</strain>
    </source>
</reference>
<evidence type="ECO:0000313" key="6">
    <source>
        <dbReference type="Proteomes" id="UP000033035"/>
    </source>
</evidence>
<gene>
    <name evidence="5" type="ORF">HMPREF1536_04939</name>
</gene>
<keyword evidence="1 3" id="KW-0489">Methyltransferase</keyword>
<evidence type="ECO:0000313" key="5">
    <source>
        <dbReference type="EMBL" id="KKB48472.1"/>
    </source>
</evidence>
<dbReference type="STRING" id="1203610.HMPREF1536_04939"/>
<dbReference type="PATRIC" id="fig|1203610.3.peg.5034"/>
<dbReference type="InterPro" id="IPR036589">
    <property type="entry name" value="HCY_dom_sf"/>
</dbReference>
<name>A0A0F5ITI2_9BACT</name>
<evidence type="ECO:0000256" key="2">
    <source>
        <dbReference type="ARBA" id="ARBA00022679"/>
    </source>
</evidence>
<feature type="binding site" evidence="3">
    <location>
        <position position="295"/>
    </location>
    <ligand>
        <name>Zn(2+)</name>
        <dbReference type="ChEBI" id="CHEBI:29105"/>
    </ligand>
</feature>
<dbReference type="GO" id="GO:0032259">
    <property type="term" value="P:methylation"/>
    <property type="evidence" value="ECO:0007669"/>
    <property type="project" value="UniProtKB-KW"/>
</dbReference>